<evidence type="ECO:0000259" key="1">
    <source>
        <dbReference type="Pfam" id="PF13372"/>
    </source>
</evidence>
<organism evidence="2">
    <name type="scientific">marine sediment metagenome</name>
    <dbReference type="NCBI Taxonomy" id="412755"/>
    <lineage>
        <taxon>unclassified sequences</taxon>
        <taxon>metagenomes</taxon>
        <taxon>ecological metagenomes</taxon>
    </lineage>
</organism>
<reference evidence="2" key="1">
    <citation type="journal article" date="2015" name="Nature">
        <title>Complex archaea that bridge the gap between prokaryotes and eukaryotes.</title>
        <authorList>
            <person name="Spang A."/>
            <person name="Saw J.H."/>
            <person name="Jorgensen S.L."/>
            <person name="Zaremba-Niedzwiedzka K."/>
            <person name="Martijn J."/>
            <person name="Lind A.E."/>
            <person name="van Eijk R."/>
            <person name="Schleper C."/>
            <person name="Guy L."/>
            <person name="Ettema T.J."/>
        </authorList>
    </citation>
    <scope>NUCLEOTIDE SEQUENCE</scope>
</reference>
<feature type="domain" description="Alginate export" evidence="1">
    <location>
        <begin position="2"/>
        <end position="59"/>
    </location>
</feature>
<dbReference type="Gene3D" id="2.40.160.100">
    <property type="match status" value="1"/>
</dbReference>
<dbReference type="AlphaFoldDB" id="A0A0F9S0Q4"/>
<name>A0A0F9S0Q4_9ZZZZ</name>
<sequence>MDALYNARGVVRRGTTGDAGHFIGMELDLFVKYALDRHSSFLAGYSHFFPGGFIGGTGPDRDVDFVYTQYQFTF</sequence>
<dbReference type="InterPro" id="IPR025388">
    <property type="entry name" value="Alginate_export_dom"/>
</dbReference>
<protein>
    <recommendedName>
        <fullName evidence="1">Alginate export domain-containing protein</fullName>
    </recommendedName>
</protein>
<dbReference type="EMBL" id="LAZR01000628">
    <property type="protein sequence ID" value="KKN62320.1"/>
    <property type="molecule type" value="Genomic_DNA"/>
</dbReference>
<evidence type="ECO:0000313" key="2">
    <source>
        <dbReference type="EMBL" id="KKN62320.1"/>
    </source>
</evidence>
<comment type="caution">
    <text evidence="2">The sequence shown here is derived from an EMBL/GenBank/DDBJ whole genome shotgun (WGS) entry which is preliminary data.</text>
</comment>
<dbReference type="InterPro" id="IPR053728">
    <property type="entry name" value="Alginate_Permeability_Chnl"/>
</dbReference>
<gene>
    <name evidence="2" type="ORF">LCGC14_0512830</name>
</gene>
<accession>A0A0F9S0Q4</accession>
<proteinExistence type="predicted"/>
<dbReference type="Pfam" id="PF13372">
    <property type="entry name" value="Alginate_exp"/>
    <property type="match status" value="1"/>
</dbReference>